<accession>V9FIE8</accession>
<reference evidence="1 2" key="1">
    <citation type="submission" date="2013-11" db="EMBL/GenBank/DDBJ databases">
        <title>The Genome Sequence of Phytophthora parasitica P1569.</title>
        <authorList>
            <consortium name="The Broad Institute Genomics Platform"/>
            <person name="Russ C."/>
            <person name="Tyler B."/>
            <person name="Panabieres F."/>
            <person name="Shan W."/>
            <person name="Tripathy S."/>
            <person name="Grunwald N."/>
            <person name="Machado M."/>
            <person name="Johnson C.S."/>
            <person name="Arredondo F."/>
            <person name="Hong C."/>
            <person name="Coffey M."/>
            <person name="Young S.K."/>
            <person name="Zeng Q."/>
            <person name="Gargeya S."/>
            <person name="Fitzgerald M."/>
            <person name="Abouelleil A."/>
            <person name="Alvarado L."/>
            <person name="Chapman S.B."/>
            <person name="Gainer-Dewar J."/>
            <person name="Goldberg J."/>
            <person name="Griggs A."/>
            <person name="Gujja S."/>
            <person name="Hansen M."/>
            <person name="Howarth C."/>
            <person name="Imamovic A."/>
            <person name="Ireland A."/>
            <person name="Larimer J."/>
            <person name="McCowan C."/>
            <person name="Murphy C."/>
            <person name="Pearson M."/>
            <person name="Poon T.W."/>
            <person name="Priest M."/>
            <person name="Roberts A."/>
            <person name="Saif S."/>
            <person name="Shea T."/>
            <person name="Sykes S."/>
            <person name="Wortman J."/>
            <person name="Nusbaum C."/>
            <person name="Birren B."/>
        </authorList>
    </citation>
    <scope>NUCLEOTIDE SEQUENCE [LARGE SCALE GENOMIC DNA]</scope>
    <source>
        <strain evidence="1 2">P1569</strain>
    </source>
</reference>
<organism evidence="1 2">
    <name type="scientific">Phytophthora nicotianae P1569</name>
    <dbReference type="NCBI Taxonomy" id="1317065"/>
    <lineage>
        <taxon>Eukaryota</taxon>
        <taxon>Sar</taxon>
        <taxon>Stramenopiles</taxon>
        <taxon>Oomycota</taxon>
        <taxon>Peronosporomycetes</taxon>
        <taxon>Peronosporales</taxon>
        <taxon>Peronosporaceae</taxon>
        <taxon>Phytophthora</taxon>
    </lineage>
</organism>
<evidence type="ECO:0000313" key="1">
    <source>
        <dbReference type="EMBL" id="ETI51260.1"/>
    </source>
</evidence>
<dbReference type="Proteomes" id="UP000018721">
    <property type="component" value="Unassembled WGS sequence"/>
</dbReference>
<comment type="caution">
    <text evidence="1">The sequence shown here is derived from an EMBL/GenBank/DDBJ whole genome shotgun (WGS) entry which is preliminary data.</text>
</comment>
<keyword evidence="2" id="KW-1185">Reference proteome</keyword>
<name>V9FIE8_PHYNI</name>
<dbReference type="EMBL" id="ANIZ01000937">
    <property type="protein sequence ID" value="ETI51260.1"/>
    <property type="molecule type" value="Genomic_DNA"/>
</dbReference>
<sequence length="49" mass="5797">MRVLRGHRRFHQVPCLLRRLSLSETAESYRSCGDLHRRDCCAIRAKGRE</sequence>
<evidence type="ECO:0000313" key="2">
    <source>
        <dbReference type="Proteomes" id="UP000018721"/>
    </source>
</evidence>
<proteinExistence type="predicted"/>
<dbReference type="AlphaFoldDB" id="V9FIE8"/>
<protein>
    <submittedName>
        <fullName evidence="1">Uncharacterized protein</fullName>
    </submittedName>
</protein>
<dbReference type="HOGENOM" id="CLU_3145807_0_0_1"/>
<gene>
    <name evidence="1" type="ORF">F443_05327</name>
</gene>